<dbReference type="GO" id="GO:0016787">
    <property type="term" value="F:hydrolase activity"/>
    <property type="evidence" value="ECO:0007669"/>
    <property type="project" value="UniProtKB-KW"/>
</dbReference>
<dbReference type="PRINTS" id="PR00111">
    <property type="entry name" value="ABHYDROLASE"/>
</dbReference>
<dbReference type="Pfam" id="PF00561">
    <property type="entry name" value="Abhydrolase_1"/>
    <property type="match status" value="1"/>
</dbReference>
<dbReference type="PANTHER" id="PTHR43194:SF2">
    <property type="entry name" value="PEROXISOMAL MEMBRANE PROTEIN LPX1"/>
    <property type="match status" value="1"/>
</dbReference>
<dbReference type="AlphaFoldDB" id="A0AAU7LYW5"/>
<keyword evidence="2" id="KW-0614">Plasmid</keyword>
<dbReference type="InterPro" id="IPR029058">
    <property type="entry name" value="AB_hydrolase_fold"/>
</dbReference>
<sequence length="329" mass="35521">MALLRECLRGVRTLHGENMPPPLCMRSTVSEPGFNSGRIMQTRTPLPGTPQPMHVWKGYRGVALAGDSWGDPKGPLVLLLHGLGQTRHAWRFTGQLLGKAGYHAVAFDARGHGDSDWAPDGDYTRESMVCDLCCLVQALGGKRPILLGASMGGATSLVAVGERYIDASALILVDIVPTTESEGVARIKSFMKQNAEGFVSLEHVAETVNRYRPPTRGSGNLAGLAKNVRLGADGKYHWHWDPLLMARLPVPKDRLVESARRLSLPTLLVRGGHSDVVSEQGVSDFLALCPHSEYINVAGAGHMVAGDRNDTFGEAALDFLQRKVPAAAY</sequence>
<dbReference type="PANTHER" id="PTHR43194">
    <property type="entry name" value="HYDROLASE ALPHA/BETA FOLD FAMILY"/>
    <property type="match status" value="1"/>
</dbReference>
<geneLocation type="plasmid" evidence="2">
    <name>p1</name>
</geneLocation>
<dbReference type="EMBL" id="CP157676">
    <property type="protein sequence ID" value="XBP72663.1"/>
    <property type="molecule type" value="Genomic_DNA"/>
</dbReference>
<dbReference type="Gene3D" id="3.40.50.1820">
    <property type="entry name" value="alpha/beta hydrolase"/>
    <property type="match status" value="1"/>
</dbReference>
<dbReference type="SUPFAM" id="SSF53474">
    <property type="entry name" value="alpha/beta-Hydrolases"/>
    <property type="match status" value="1"/>
</dbReference>
<protein>
    <submittedName>
        <fullName evidence="2">Alpha/beta hydrolase</fullName>
    </submittedName>
</protein>
<dbReference type="InterPro" id="IPR000073">
    <property type="entry name" value="AB_hydrolase_1"/>
</dbReference>
<keyword evidence="2" id="KW-0378">Hydrolase</keyword>
<proteinExistence type="predicted"/>
<dbReference type="InterPro" id="IPR000639">
    <property type="entry name" value="Epox_hydrolase-like"/>
</dbReference>
<evidence type="ECO:0000313" key="2">
    <source>
        <dbReference type="EMBL" id="XBP72663.1"/>
    </source>
</evidence>
<dbReference type="InterPro" id="IPR050228">
    <property type="entry name" value="Carboxylesterase_BioH"/>
</dbReference>
<evidence type="ECO:0000259" key="1">
    <source>
        <dbReference type="Pfam" id="PF00561"/>
    </source>
</evidence>
<name>A0AAU7LYW5_9BURK</name>
<feature type="domain" description="AB hydrolase-1" evidence="1">
    <location>
        <begin position="75"/>
        <end position="304"/>
    </location>
</feature>
<accession>A0AAU7LYW5</accession>
<dbReference type="RefSeq" id="WP_349282380.1">
    <property type="nucleotide sequence ID" value="NZ_CBCSCU010000043.1"/>
</dbReference>
<gene>
    <name evidence="2" type="ORF">ABLV49_21595</name>
</gene>
<organism evidence="2">
    <name type="scientific">Polaromonas hydrogenivorans</name>
    <dbReference type="NCBI Taxonomy" id="335476"/>
    <lineage>
        <taxon>Bacteria</taxon>
        <taxon>Pseudomonadati</taxon>
        <taxon>Pseudomonadota</taxon>
        <taxon>Betaproteobacteria</taxon>
        <taxon>Burkholderiales</taxon>
        <taxon>Comamonadaceae</taxon>
        <taxon>Polaromonas</taxon>
    </lineage>
</organism>
<reference evidence="2" key="1">
    <citation type="submission" date="2024-05" db="EMBL/GenBank/DDBJ databases">
        <authorList>
            <person name="Bunk B."/>
            <person name="Swiderski J."/>
            <person name="Sproer C."/>
            <person name="Thiel V."/>
        </authorList>
    </citation>
    <scope>NUCLEOTIDE SEQUENCE</scope>
    <source>
        <strain evidence="2">DSM 17735</strain>
        <plasmid evidence="2">p1</plasmid>
    </source>
</reference>
<dbReference type="PRINTS" id="PR00412">
    <property type="entry name" value="EPOXHYDRLASE"/>
</dbReference>